<proteinExistence type="predicted"/>
<dbReference type="CDD" id="cd17332">
    <property type="entry name" value="MFS_MelB_like"/>
    <property type="match status" value="1"/>
</dbReference>
<name>A0ABX0SKN7_9ACTN</name>
<dbReference type="Pfam" id="PF13347">
    <property type="entry name" value="MFS_2"/>
    <property type="match status" value="1"/>
</dbReference>
<gene>
    <name evidence="2" type="ORF">FB473_001896</name>
</gene>
<keyword evidence="1" id="KW-0812">Transmembrane</keyword>
<keyword evidence="3" id="KW-1185">Reference proteome</keyword>
<feature type="transmembrane region" description="Helical" evidence="1">
    <location>
        <begin position="172"/>
        <end position="192"/>
    </location>
</feature>
<dbReference type="RefSeq" id="WP_167166793.1">
    <property type="nucleotide sequence ID" value="NZ_BAAAOO010000008.1"/>
</dbReference>
<feature type="transmembrane region" description="Helical" evidence="1">
    <location>
        <begin position="213"/>
        <end position="233"/>
    </location>
</feature>
<dbReference type="NCBIfam" id="TIGR00792">
    <property type="entry name" value="gph"/>
    <property type="match status" value="1"/>
</dbReference>
<dbReference type="InterPro" id="IPR001927">
    <property type="entry name" value="Na/Gal_symport"/>
</dbReference>
<feature type="transmembrane region" description="Helical" evidence="1">
    <location>
        <begin position="140"/>
        <end position="160"/>
    </location>
</feature>
<evidence type="ECO:0000313" key="3">
    <source>
        <dbReference type="Proteomes" id="UP000749311"/>
    </source>
</evidence>
<feature type="transmembrane region" description="Helical" evidence="1">
    <location>
        <begin position="20"/>
        <end position="42"/>
    </location>
</feature>
<keyword evidence="1" id="KW-0472">Membrane</keyword>
<comment type="caution">
    <text evidence="2">The sequence shown here is derived from an EMBL/GenBank/DDBJ whole genome shotgun (WGS) entry which is preliminary data.</text>
</comment>
<dbReference type="EMBL" id="JAAMOZ010000001">
    <property type="protein sequence ID" value="NIH57251.1"/>
    <property type="molecule type" value="Genomic_DNA"/>
</dbReference>
<reference evidence="2 3" key="1">
    <citation type="submission" date="2020-02" db="EMBL/GenBank/DDBJ databases">
        <title>Sequencing the genomes of 1000 actinobacteria strains.</title>
        <authorList>
            <person name="Klenk H.-P."/>
        </authorList>
    </citation>
    <scope>NUCLEOTIDE SEQUENCE [LARGE SCALE GENOMIC DNA]</scope>
    <source>
        <strain evidence="2 3">DSM 19609</strain>
    </source>
</reference>
<feature type="transmembrane region" description="Helical" evidence="1">
    <location>
        <begin position="354"/>
        <end position="381"/>
    </location>
</feature>
<feature type="transmembrane region" description="Helical" evidence="1">
    <location>
        <begin position="311"/>
        <end position="333"/>
    </location>
</feature>
<dbReference type="PANTHER" id="PTHR11328:SF24">
    <property type="entry name" value="MAJOR FACILITATOR SUPERFAMILY (MFS) PROFILE DOMAIN-CONTAINING PROTEIN"/>
    <property type="match status" value="1"/>
</dbReference>
<feature type="transmembrane region" description="Helical" evidence="1">
    <location>
        <begin position="259"/>
        <end position="277"/>
    </location>
</feature>
<dbReference type="InterPro" id="IPR039672">
    <property type="entry name" value="MFS_2"/>
</dbReference>
<evidence type="ECO:0000313" key="2">
    <source>
        <dbReference type="EMBL" id="NIH57251.1"/>
    </source>
</evidence>
<evidence type="ECO:0000256" key="1">
    <source>
        <dbReference type="SAM" id="Phobius"/>
    </source>
</evidence>
<dbReference type="Proteomes" id="UP000749311">
    <property type="component" value="Unassembled WGS sequence"/>
</dbReference>
<organism evidence="2 3">
    <name type="scientific">Brooklawnia cerclae</name>
    <dbReference type="NCBI Taxonomy" id="349934"/>
    <lineage>
        <taxon>Bacteria</taxon>
        <taxon>Bacillati</taxon>
        <taxon>Actinomycetota</taxon>
        <taxon>Actinomycetes</taxon>
        <taxon>Propionibacteriales</taxon>
        <taxon>Propionibacteriaceae</taxon>
        <taxon>Brooklawnia</taxon>
    </lineage>
</organism>
<dbReference type="Gene3D" id="1.20.1250.20">
    <property type="entry name" value="MFS general substrate transporter like domains"/>
    <property type="match status" value="2"/>
</dbReference>
<feature type="transmembrane region" description="Helical" evidence="1">
    <location>
        <begin position="393"/>
        <end position="419"/>
    </location>
</feature>
<dbReference type="SUPFAM" id="SSF103473">
    <property type="entry name" value="MFS general substrate transporter"/>
    <property type="match status" value="1"/>
</dbReference>
<sequence>MGYASGDFANNMSWSLVSGYLMYFLTDVALLSAAAVGTMLMVPKAFDAIIDPFIGSMADRTKTRWGRYRPYILFACVPMLIMNILTFSTFPDWSDRGRFMWATGTYITLVVLYSLVNIPYSALPAALTRDANERSSLASYRMTGAFLATTILSFGLIRVVEWAGQGNSALGYQRAAVIFSLIAFPFYLIAFFSNKEVVEVPYVKVRYKHLFGALRGNIPVWALVGAFAAWGILQGGMSMRLYYFTYNAGNQLLFADNTTIQSILSVVGAFSISALVVKVRNKRTLPMIGFVVAGIACIVCFFLPIQTQTGIWGYYAMSVFIGIGQGMILASLFGMVPDTTEFTISRYKVHAAGFVSAFTTFAMKIGTAFSTAASGWVLSWIGYEANAEQTSNALFWINFSAHIFVGVLMLVGALCLRFYKLDKSTYNKIVDELAQQGDDQVVEKL</sequence>
<keyword evidence="1" id="KW-1133">Transmembrane helix</keyword>
<feature type="transmembrane region" description="Helical" evidence="1">
    <location>
        <begin position="99"/>
        <end position="120"/>
    </location>
</feature>
<feature type="transmembrane region" description="Helical" evidence="1">
    <location>
        <begin position="70"/>
        <end position="87"/>
    </location>
</feature>
<dbReference type="InterPro" id="IPR036259">
    <property type="entry name" value="MFS_trans_sf"/>
</dbReference>
<feature type="transmembrane region" description="Helical" evidence="1">
    <location>
        <begin position="284"/>
        <end position="305"/>
    </location>
</feature>
<protein>
    <submittedName>
        <fullName evidence="2">Sugar (Glycoside-pentoside-hexuronide) transporter</fullName>
    </submittedName>
</protein>
<dbReference type="PANTHER" id="PTHR11328">
    <property type="entry name" value="MAJOR FACILITATOR SUPERFAMILY DOMAIN-CONTAINING PROTEIN"/>
    <property type="match status" value="1"/>
</dbReference>
<accession>A0ABX0SKN7</accession>